<name>A0ACC5NTR2_9BACT</name>
<proteinExistence type="predicted"/>
<reference evidence="1" key="1">
    <citation type="submission" date="2020-08" db="EMBL/GenBank/DDBJ databases">
        <title>Genomic Encyclopedia of Type Strains, Phase IV (KMG-V): Genome sequencing to study the core and pangenomes of soil and plant-associated prokaryotes.</title>
        <authorList>
            <person name="Whitman W."/>
        </authorList>
    </citation>
    <scope>NUCLEOTIDE SEQUENCE</scope>
    <source>
        <strain evidence="1">M8UP15</strain>
    </source>
</reference>
<accession>A0ACC5NTR2</accession>
<comment type="caution">
    <text evidence="1">The sequence shown here is derived from an EMBL/GenBank/DDBJ whole genome shotgun (WGS) entry which is preliminary data.</text>
</comment>
<organism evidence="1 2">
    <name type="scientific">Tunturiibacter gelidiferens</name>
    <dbReference type="NCBI Taxonomy" id="3069689"/>
    <lineage>
        <taxon>Bacteria</taxon>
        <taxon>Pseudomonadati</taxon>
        <taxon>Acidobacteriota</taxon>
        <taxon>Terriglobia</taxon>
        <taxon>Terriglobales</taxon>
        <taxon>Acidobacteriaceae</taxon>
        <taxon>Tunturiibacter</taxon>
    </lineage>
</organism>
<protein>
    <submittedName>
        <fullName evidence="1">Maltose/moltooligosaccharide transporter</fullName>
    </submittedName>
</protein>
<gene>
    <name evidence="1" type="ORF">HDF13_000314</name>
</gene>
<evidence type="ECO:0000313" key="2">
    <source>
        <dbReference type="Proteomes" id="UP000569005"/>
    </source>
</evidence>
<sequence>MSPRPNISSHPTAPAQQAQNLPPAALHLEEPAKTSMKKPERSFWQIWNMSFGFLGIQFGWGLQMANMSAIYEYLGARADQIPILWLAAPLTGLLIQPIIGNASDHTWGPLGRRRPYFLVGAILSSLMLLFMPNCSSLWMAAGMLWILDASINVSMEPFRAFVADILPEGQRTRGFAMQSLFIGLGAVIASALPWLLTNVFHLTQVVGDTRAVPTTVRISFYIGAAAYLGAVLWTIFTTPEYPPENMEAFRRAKKEKTGLIAGAKEILSAIAHTPETMRRLGPVQLFTWLGLFCMWLYFPVAVAHNVFGANDPASPLYKEGIEWGGICFAAYSAVCFAFSFALPWLAKKIGRKKTHTACLLCGAIGLISVVVMHNKYMLLFTMLGVGIAWASTLSMPYAMLAATLPPERTGVYMGIFNFFVVTPEILASLFFGWVMTHFLHNNRIYAIIAGGLCMLIAAALMQRVTDPRTLSVQDI</sequence>
<keyword evidence="2" id="KW-1185">Reference proteome</keyword>
<dbReference type="EMBL" id="JACHEA010000001">
    <property type="protein sequence ID" value="MBB5337981.1"/>
    <property type="molecule type" value="Genomic_DNA"/>
</dbReference>
<evidence type="ECO:0000313" key="1">
    <source>
        <dbReference type="EMBL" id="MBB5337981.1"/>
    </source>
</evidence>
<dbReference type="Proteomes" id="UP000569005">
    <property type="component" value="Unassembled WGS sequence"/>
</dbReference>